<comment type="caution">
    <text evidence="10">The sequence shown here is derived from an EMBL/GenBank/DDBJ whole genome shotgun (WGS) entry which is preliminary data.</text>
</comment>
<evidence type="ECO:0000256" key="1">
    <source>
        <dbReference type="ARBA" id="ARBA00004370"/>
    </source>
</evidence>
<feature type="transmembrane region" description="Helical" evidence="8">
    <location>
        <begin position="12"/>
        <end position="36"/>
    </location>
</feature>
<dbReference type="InterPro" id="IPR005311">
    <property type="entry name" value="PBP_dimer"/>
</dbReference>
<dbReference type="UniPathway" id="UPA00219"/>
<dbReference type="RefSeq" id="WP_148986596.1">
    <property type="nucleotide sequence ID" value="NZ_VTEV01000001.1"/>
</dbReference>
<evidence type="ECO:0000313" key="11">
    <source>
        <dbReference type="Proteomes" id="UP000322524"/>
    </source>
</evidence>
<comment type="subcellular location">
    <subcellularLocation>
        <location evidence="1">Membrane</location>
    </subcellularLocation>
</comment>
<dbReference type="STRING" id="79883.GCA_001636495_03118"/>
<comment type="similarity">
    <text evidence="3">Belongs to the transpeptidase family.</text>
</comment>
<feature type="domain" description="PASTA" evidence="9">
    <location>
        <begin position="657"/>
        <end position="716"/>
    </location>
</feature>
<dbReference type="GO" id="GO:0008658">
    <property type="term" value="F:penicillin binding"/>
    <property type="evidence" value="ECO:0007669"/>
    <property type="project" value="InterPro"/>
</dbReference>
<dbReference type="Gene3D" id="3.90.1310.10">
    <property type="entry name" value="Penicillin-binding protein 2a (Domain 2)"/>
    <property type="match status" value="1"/>
</dbReference>
<dbReference type="InterPro" id="IPR005543">
    <property type="entry name" value="PASTA_dom"/>
</dbReference>
<evidence type="ECO:0000256" key="4">
    <source>
        <dbReference type="ARBA" id="ARBA00012448"/>
    </source>
</evidence>
<evidence type="ECO:0000313" key="10">
    <source>
        <dbReference type="EMBL" id="TYS70693.1"/>
    </source>
</evidence>
<evidence type="ECO:0000256" key="2">
    <source>
        <dbReference type="ARBA" id="ARBA00004752"/>
    </source>
</evidence>
<comment type="catalytic activity">
    <reaction evidence="6">
        <text>Preferential cleavage: (Ac)2-L-Lys-D-Ala-|-D-Ala. Also transpeptidation of peptidyl-alanyl moieties that are N-acyl substituents of D-alanine.</text>
        <dbReference type="EC" id="3.4.16.4"/>
    </reaction>
</comment>
<dbReference type="GO" id="GO:0005886">
    <property type="term" value="C:plasma membrane"/>
    <property type="evidence" value="ECO:0007669"/>
    <property type="project" value="TreeGrafter"/>
</dbReference>
<feature type="region of interest" description="Disordered" evidence="7">
    <location>
        <begin position="711"/>
        <end position="748"/>
    </location>
</feature>
<dbReference type="CDD" id="cd06576">
    <property type="entry name" value="PASTA_Pbp2x-like_1"/>
    <property type="match status" value="1"/>
</dbReference>
<evidence type="ECO:0000256" key="7">
    <source>
        <dbReference type="SAM" id="MobiDB-lite"/>
    </source>
</evidence>
<evidence type="ECO:0000256" key="8">
    <source>
        <dbReference type="SAM" id="Phobius"/>
    </source>
</evidence>
<dbReference type="GO" id="GO:0071555">
    <property type="term" value="P:cell wall organization"/>
    <property type="evidence" value="ECO:0007669"/>
    <property type="project" value="TreeGrafter"/>
</dbReference>
<dbReference type="GO" id="GO:0009252">
    <property type="term" value="P:peptidoglycan biosynthetic process"/>
    <property type="evidence" value="ECO:0007669"/>
    <property type="project" value="UniProtKB-UniPathway"/>
</dbReference>
<dbReference type="InterPro" id="IPR001460">
    <property type="entry name" value="PCN-bd_Tpept"/>
</dbReference>
<accession>A0A5D4T570</accession>
<dbReference type="EC" id="3.4.16.4" evidence="4"/>
<organism evidence="10 11">
    <name type="scientific">Sutcliffiella horikoshii</name>
    <dbReference type="NCBI Taxonomy" id="79883"/>
    <lineage>
        <taxon>Bacteria</taxon>
        <taxon>Bacillati</taxon>
        <taxon>Bacillota</taxon>
        <taxon>Bacilli</taxon>
        <taxon>Bacillales</taxon>
        <taxon>Bacillaceae</taxon>
        <taxon>Sutcliffiella</taxon>
    </lineage>
</organism>
<evidence type="ECO:0000256" key="5">
    <source>
        <dbReference type="ARBA" id="ARBA00023136"/>
    </source>
</evidence>
<dbReference type="Gene3D" id="3.30.70.2110">
    <property type="match status" value="1"/>
</dbReference>
<dbReference type="InterPro" id="IPR050515">
    <property type="entry name" value="Beta-lactam/transpept"/>
</dbReference>
<dbReference type="Pfam" id="PF03717">
    <property type="entry name" value="PBP_dimer"/>
    <property type="match status" value="1"/>
</dbReference>
<feature type="compositionally biased region" description="Acidic residues" evidence="7">
    <location>
        <begin position="724"/>
        <end position="748"/>
    </location>
</feature>
<dbReference type="PROSITE" id="PS51178">
    <property type="entry name" value="PASTA"/>
    <property type="match status" value="1"/>
</dbReference>
<evidence type="ECO:0000256" key="6">
    <source>
        <dbReference type="ARBA" id="ARBA00034000"/>
    </source>
</evidence>
<keyword evidence="5 8" id="KW-0472">Membrane</keyword>
<keyword evidence="8" id="KW-0812">Transmembrane</keyword>
<dbReference type="PANTHER" id="PTHR30627">
    <property type="entry name" value="PEPTIDOGLYCAN D,D-TRANSPEPTIDASE"/>
    <property type="match status" value="1"/>
</dbReference>
<dbReference type="EMBL" id="VTEV01000001">
    <property type="protein sequence ID" value="TYS70693.1"/>
    <property type="molecule type" value="Genomic_DNA"/>
</dbReference>
<dbReference type="Pfam" id="PF03793">
    <property type="entry name" value="PASTA"/>
    <property type="match status" value="2"/>
</dbReference>
<reference evidence="10 11" key="1">
    <citation type="submission" date="2019-08" db="EMBL/GenBank/DDBJ databases">
        <title>Bacillus genomes from the desert of Cuatro Cienegas, Coahuila.</title>
        <authorList>
            <person name="Olmedo-Alvarez G."/>
        </authorList>
    </citation>
    <scope>NUCLEOTIDE SEQUENCE [LARGE SCALE GENOMIC DNA]</scope>
    <source>
        <strain evidence="10 11">CH28_1T</strain>
    </source>
</reference>
<dbReference type="Gene3D" id="2.20.70.70">
    <property type="match status" value="1"/>
</dbReference>
<gene>
    <name evidence="10" type="ORF">FZC76_02020</name>
</gene>
<comment type="pathway">
    <text evidence="2">Cell wall biogenesis; peptidoglycan biosynthesis.</text>
</comment>
<dbReference type="PANTHER" id="PTHR30627:SF26">
    <property type="entry name" value="PENICILLIN-BINDING PROTEIN 2B"/>
    <property type="match status" value="1"/>
</dbReference>
<dbReference type="Pfam" id="PF00905">
    <property type="entry name" value="Transpeptidase"/>
    <property type="match status" value="1"/>
</dbReference>
<protein>
    <recommendedName>
        <fullName evidence="4">serine-type D-Ala-D-Ala carboxypeptidase</fullName>
        <ecNumber evidence="4">3.4.16.4</ecNumber>
    </recommendedName>
</protein>
<dbReference type="InterPro" id="IPR012338">
    <property type="entry name" value="Beta-lactam/transpept-like"/>
</dbReference>
<name>A0A5D4T570_9BACI</name>
<dbReference type="AlphaFoldDB" id="A0A5D4T570"/>
<dbReference type="CDD" id="cd06575">
    <property type="entry name" value="PASTA_Pbp2x-like_2"/>
    <property type="match status" value="1"/>
</dbReference>
<evidence type="ECO:0000259" key="9">
    <source>
        <dbReference type="PROSITE" id="PS51178"/>
    </source>
</evidence>
<sequence>MSTHNIVHKKRIHLGAAILLGFFALLFFLLIGRFFYLQATGEAHGHNLTAEASERYNVNKTIDAKRGSIFDRSGDPIAEDTPSFNLVAVLDESLTTDEKKPRHVVDPNETAAKLASVLEVDQNEILEKLQLDRKQVEFGALGRDLPLSVKKEIENMKLPGIGFVEGSKRYYFNGKFSSHVVGFARANDDGVVAGVTGIEKMLEEELKEQNGSLSVKTDNKGVKLSMDSDVSYVPAINGKNVHLTLDKTIQTFLEEAMNHVVEEYEPERIIAIVADPKTGQILAMGSRPTFDLNTREGLTDNWNNDAISYRYEPGSTMKIFSLAAAIEEGVYNGSELYQSGSYSLPKDPVPVYDHNRSGWGTISFDEGVQRSSNVAFALLADKMGTDTLLKYIHAFGMNEPTGIDLPDETTSNINYNYYRDRISTAFGQGSAFTPIQQIQAATAIANDGKMMQPYVIDKIVDPNTNEVVLENKPKQKGNPISEKTADKVLDVLESVVSSENGTGRPYSIEGYKVAAKTGTAQIPGPGGYLSGHGEYIYSITGMAPADDPELLMYVAVEKPKIAQHENGAGPVSGVFNTVMRRSLQYLSIQPDESQVNTPKKKSVGVKVPNLVGENVQDVSADAQGPEYVMVGEGSKVLKQTPQPGREVIKGERVILLTENSPAIPDMTGWSLRDVRKISNLLKLETEIIGNGYVQKQNIIPGTPVEEGNSLVVELGSNQPLPQTEEQEEEVEEVEETEESGSEEDSEND</sequence>
<dbReference type="SUPFAM" id="SSF56601">
    <property type="entry name" value="beta-lactamase/transpeptidase-like"/>
    <property type="match status" value="1"/>
</dbReference>
<dbReference type="Proteomes" id="UP000322524">
    <property type="component" value="Unassembled WGS sequence"/>
</dbReference>
<evidence type="ECO:0000256" key="3">
    <source>
        <dbReference type="ARBA" id="ARBA00007171"/>
    </source>
</evidence>
<dbReference type="OrthoDB" id="9804124at2"/>
<dbReference type="SUPFAM" id="SSF54184">
    <property type="entry name" value="Penicillin-binding protein 2x (pbp-2x), c-terminal domain"/>
    <property type="match status" value="2"/>
</dbReference>
<dbReference type="InterPro" id="IPR036138">
    <property type="entry name" value="PBP_dimer_sf"/>
</dbReference>
<keyword evidence="8" id="KW-1133">Transmembrane helix</keyword>
<dbReference type="GO" id="GO:0009002">
    <property type="term" value="F:serine-type D-Ala-D-Ala carboxypeptidase activity"/>
    <property type="evidence" value="ECO:0007669"/>
    <property type="project" value="UniProtKB-EC"/>
</dbReference>
<dbReference type="SMART" id="SM00740">
    <property type="entry name" value="PASTA"/>
    <property type="match status" value="2"/>
</dbReference>
<dbReference type="SUPFAM" id="SSF56519">
    <property type="entry name" value="Penicillin binding protein dimerisation domain"/>
    <property type="match status" value="1"/>
</dbReference>
<dbReference type="Gene3D" id="3.40.710.10">
    <property type="entry name" value="DD-peptidase/beta-lactamase superfamily"/>
    <property type="match status" value="1"/>
</dbReference>
<proteinExistence type="inferred from homology"/>